<dbReference type="RefSeq" id="WP_146595344.1">
    <property type="nucleotide sequence ID" value="NZ_SJPT01000005.1"/>
</dbReference>
<evidence type="ECO:0000259" key="1">
    <source>
        <dbReference type="SMART" id="SM00587"/>
    </source>
</evidence>
<dbReference type="Gene3D" id="3.90.1200.10">
    <property type="match status" value="1"/>
</dbReference>
<sequence>MKSNPLLIDLILQSTGAMAVAQTSPIQTLWSGYGEIVRVNLVHDRATSGQPATVILKHVSPPFSQGVSGGQRGLGGSSHPRGWNTCGSHDRKLLSYEVESTWYREFSARCDDACRVPHCYAARSLDGQWAFVLEDLDAAGFASRRSSLDREGVFVGLKWLAHFHAVFLHDSLAGLWPMGTYWHLATRRDEWHAMEPGALKDAAEAIDAKLNACRFLTAVHGDAKVANFCFTGDGTRAAAVDFQYVGTGCGMKDVAYFLSSCLSESECERGESDYLDCYFQALRQSLLSTGKEVDVEALELEWRAMYPFAWADFTRFLLGWCPGHHKLNRYSRRITADVLKTCG</sequence>
<protein>
    <submittedName>
        <fullName evidence="2">Phosphotransferase enzyme family protein</fullName>
    </submittedName>
</protein>
<comment type="caution">
    <text evidence="2">The sequence shown here is derived from an EMBL/GenBank/DDBJ whole genome shotgun (WGS) entry which is preliminary data.</text>
</comment>
<dbReference type="AlphaFoldDB" id="A0A5C6CFT3"/>
<dbReference type="InterPro" id="IPR011009">
    <property type="entry name" value="Kinase-like_dom_sf"/>
</dbReference>
<reference evidence="2 3" key="1">
    <citation type="submission" date="2019-02" db="EMBL/GenBank/DDBJ databases">
        <title>Deep-cultivation of Planctomycetes and their phenomic and genomic characterization uncovers novel biology.</title>
        <authorList>
            <person name="Wiegand S."/>
            <person name="Jogler M."/>
            <person name="Boedeker C."/>
            <person name="Pinto D."/>
            <person name="Vollmers J."/>
            <person name="Rivas-Marin E."/>
            <person name="Kohn T."/>
            <person name="Peeters S.H."/>
            <person name="Heuer A."/>
            <person name="Rast P."/>
            <person name="Oberbeckmann S."/>
            <person name="Bunk B."/>
            <person name="Jeske O."/>
            <person name="Meyerdierks A."/>
            <person name="Storesund J.E."/>
            <person name="Kallscheuer N."/>
            <person name="Luecker S."/>
            <person name="Lage O.M."/>
            <person name="Pohl T."/>
            <person name="Merkel B.J."/>
            <person name="Hornburger P."/>
            <person name="Mueller R.-W."/>
            <person name="Bruemmer F."/>
            <person name="Labrenz M."/>
            <person name="Spormann A.M."/>
            <person name="Op Den Camp H."/>
            <person name="Overmann J."/>
            <person name="Amann R."/>
            <person name="Jetten M.S.M."/>
            <person name="Mascher T."/>
            <person name="Medema M.H."/>
            <person name="Devos D.P."/>
            <person name="Kaster A.-K."/>
            <person name="Ovreas L."/>
            <person name="Rohde M."/>
            <person name="Galperin M.Y."/>
            <person name="Jogler C."/>
        </authorList>
    </citation>
    <scope>NUCLEOTIDE SEQUENCE [LARGE SCALE GENOMIC DNA]</scope>
    <source>
        <strain evidence="2 3">Pla52o</strain>
    </source>
</reference>
<name>A0A5C6CFT3_9BACT</name>
<dbReference type="PANTHER" id="PTHR11012:SF30">
    <property type="entry name" value="PROTEIN KINASE-LIKE DOMAIN-CONTAINING"/>
    <property type="match status" value="1"/>
</dbReference>
<dbReference type="InterPro" id="IPR015897">
    <property type="entry name" value="CHK_kinase-like"/>
</dbReference>
<dbReference type="SUPFAM" id="SSF56112">
    <property type="entry name" value="Protein kinase-like (PK-like)"/>
    <property type="match status" value="1"/>
</dbReference>
<organism evidence="2 3">
    <name type="scientific">Novipirellula galeiformis</name>
    <dbReference type="NCBI Taxonomy" id="2528004"/>
    <lineage>
        <taxon>Bacteria</taxon>
        <taxon>Pseudomonadati</taxon>
        <taxon>Planctomycetota</taxon>
        <taxon>Planctomycetia</taxon>
        <taxon>Pirellulales</taxon>
        <taxon>Pirellulaceae</taxon>
        <taxon>Novipirellula</taxon>
    </lineage>
</organism>
<dbReference type="SMART" id="SM00587">
    <property type="entry name" value="CHK"/>
    <property type="match status" value="1"/>
</dbReference>
<dbReference type="PANTHER" id="PTHR11012">
    <property type="entry name" value="PROTEIN KINASE-LIKE DOMAIN-CONTAINING"/>
    <property type="match status" value="1"/>
</dbReference>
<keyword evidence="2" id="KW-0808">Transferase</keyword>
<dbReference type="Pfam" id="PF02958">
    <property type="entry name" value="EcKL"/>
    <property type="match status" value="1"/>
</dbReference>
<dbReference type="EMBL" id="SJPT01000005">
    <property type="protein sequence ID" value="TWU22106.1"/>
    <property type="molecule type" value="Genomic_DNA"/>
</dbReference>
<evidence type="ECO:0000313" key="2">
    <source>
        <dbReference type="EMBL" id="TWU22106.1"/>
    </source>
</evidence>
<dbReference type="Proteomes" id="UP000316304">
    <property type="component" value="Unassembled WGS sequence"/>
</dbReference>
<dbReference type="GO" id="GO:0016740">
    <property type="term" value="F:transferase activity"/>
    <property type="evidence" value="ECO:0007669"/>
    <property type="project" value="UniProtKB-KW"/>
</dbReference>
<accession>A0A5C6CFT3</accession>
<evidence type="ECO:0000313" key="3">
    <source>
        <dbReference type="Proteomes" id="UP000316304"/>
    </source>
</evidence>
<feature type="domain" description="CHK kinase-like" evidence="1">
    <location>
        <begin position="131"/>
        <end position="288"/>
    </location>
</feature>
<keyword evidence="3" id="KW-1185">Reference proteome</keyword>
<dbReference type="OrthoDB" id="9769860at2"/>
<proteinExistence type="predicted"/>
<dbReference type="InterPro" id="IPR004119">
    <property type="entry name" value="EcKL"/>
</dbReference>
<gene>
    <name evidence="2" type="ORF">Pla52o_31540</name>
</gene>